<proteinExistence type="predicted"/>
<keyword evidence="2" id="KW-1185">Reference proteome</keyword>
<name>A0ABZ0QM62_9VIBR</name>
<accession>A0ABZ0QM62</accession>
<evidence type="ECO:0000313" key="1">
    <source>
        <dbReference type="EMBL" id="WPC76777.1"/>
    </source>
</evidence>
<reference evidence="1 2" key="1">
    <citation type="submission" date="2023-11" db="EMBL/GenBank/DDBJ databases">
        <title>Plant-associative lifestyle of Vibrio porteresiae and its evolutionary dynamics.</title>
        <authorList>
            <person name="Rameshkumar N."/>
            <person name="Kirti K."/>
        </authorList>
    </citation>
    <scope>NUCLEOTIDE SEQUENCE [LARGE SCALE GENOMIC DNA]</scope>
    <source>
        <strain evidence="1 2">MSSRF30</strain>
    </source>
</reference>
<dbReference type="Proteomes" id="UP001304071">
    <property type="component" value="Chromosome 2"/>
</dbReference>
<dbReference type="EMBL" id="CP138204">
    <property type="protein sequence ID" value="WPC76777.1"/>
    <property type="molecule type" value="Genomic_DNA"/>
</dbReference>
<dbReference type="RefSeq" id="WP_261897173.1">
    <property type="nucleotide sequence ID" value="NZ_AP024896.1"/>
</dbReference>
<gene>
    <name evidence="1" type="ORF">R8Z52_19820</name>
</gene>
<protein>
    <recommendedName>
        <fullName evidence="3">Phage protein</fullName>
    </recommendedName>
</protein>
<evidence type="ECO:0000313" key="2">
    <source>
        <dbReference type="Proteomes" id="UP001304071"/>
    </source>
</evidence>
<evidence type="ECO:0008006" key="3">
    <source>
        <dbReference type="Google" id="ProtNLM"/>
    </source>
</evidence>
<organism evidence="1 2">
    <name type="scientific">Vibrio porteresiae DSM 19223</name>
    <dbReference type="NCBI Taxonomy" id="1123496"/>
    <lineage>
        <taxon>Bacteria</taxon>
        <taxon>Pseudomonadati</taxon>
        <taxon>Pseudomonadota</taxon>
        <taxon>Gammaproteobacteria</taxon>
        <taxon>Vibrionales</taxon>
        <taxon>Vibrionaceae</taxon>
        <taxon>Vibrio</taxon>
    </lineage>
</organism>
<sequence length="147" mass="17135">MKVNELIENVVNKVAWHNRYGGSFFDTYYCCTEYVQNEKPYGPFSLKEVNTMLWEFFDMLDDLKASKNGVFQTLNLYGFRVNGFYFELDKGFYTHPSVEISSATSTEPYDLYKVVEMFGSEDDKEKFNDSGVLDDIGWDYYLPLGDS</sequence>